<dbReference type="Proteomes" id="UP000502756">
    <property type="component" value="Plasmid pTS"/>
</dbReference>
<gene>
    <name evidence="1" type="ORF">HNV11_23730</name>
</gene>
<keyword evidence="2" id="KW-1185">Reference proteome</keyword>
<dbReference type="KEGG" id="stae:HNV11_23730"/>
<evidence type="ECO:0008006" key="3">
    <source>
        <dbReference type="Google" id="ProtNLM"/>
    </source>
</evidence>
<geneLocation type="plasmid" evidence="2">
    <name>pts</name>
</geneLocation>
<evidence type="ECO:0000313" key="1">
    <source>
        <dbReference type="EMBL" id="QJW92485.1"/>
    </source>
</evidence>
<organism evidence="1 2">
    <name type="scientific">Spirosoma taeanense</name>
    <dbReference type="NCBI Taxonomy" id="2735870"/>
    <lineage>
        <taxon>Bacteria</taxon>
        <taxon>Pseudomonadati</taxon>
        <taxon>Bacteroidota</taxon>
        <taxon>Cytophagia</taxon>
        <taxon>Cytophagales</taxon>
        <taxon>Cytophagaceae</taxon>
        <taxon>Spirosoma</taxon>
    </lineage>
</organism>
<dbReference type="RefSeq" id="WP_171742313.1">
    <property type="nucleotide sequence ID" value="NZ_CP053436.1"/>
</dbReference>
<name>A0A6M5YEP6_9BACT</name>
<dbReference type="AlphaFoldDB" id="A0A6M5YEP6"/>
<evidence type="ECO:0000313" key="2">
    <source>
        <dbReference type="Proteomes" id="UP000502756"/>
    </source>
</evidence>
<accession>A0A6M5YEP6</accession>
<dbReference type="EMBL" id="CP053436">
    <property type="protein sequence ID" value="QJW92485.1"/>
    <property type="molecule type" value="Genomic_DNA"/>
</dbReference>
<protein>
    <recommendedName>
        <fullName evidence="3">Outer membrane efflux protein</fullName>
    </recommendedName>
</protein>
<keyword evidence="1" id="KW-0614">Plasmid</keyword>
<reference evidence="1 2" key="1">
    <citation type="submission" date="2020-05" db="EMBL/GenBank/DDBJ databases">
        <title>Genome sequencing of Spirosoma sp. TS118.</title>
        <authorList>
            <person name="Lee J.-H."/>
            <person name="Jeong S."/>
            <person name="Zhao L."/>
            <person name="Jung J.-H."/>
            <person name="Kim M.-K."/>
            <person name="Lim S."/>
        </authorList>
    </citation>
    <scope>NUCLEOTIDE SEQUENCE [LARGE SCALE GENOMIC DNA]</scope>
    <source>
        <strain evidence="1 2">TS118</strain>
        <plasmid evidence="2">pts</plasmid>
    </source>
</reference>
<proteinExistence type="predicted"/>
<sequence>MFTPRTPRSKIALAALFIALIVTIPGKAQEIKLKPLADYENSLKQYYTARLQADRLEFAEKTQKKWWYYLPTFGYAFRGPTVNVNTGLFAEIDKDNQTKKAQFSAITAQTELAYREELHQLRTQYRIMEVQREAITDIYVVEKIENRIYSVAEEANQQKQITPVEHSKALLLYQTQLLAHDTERRLFAQKIIELERLARFNYPTDLLENQTEWAQHPKPKL</sequence>